<dbReference type="InterPro" id="IPR036593">
    <property type="entry name" value="CPE0013-like_sf"/>
</dbReference>
<dbReference type="PANTHER" id="PTHR39450:SF1">
    <property type="entry name" value="DUF1667 DOMAIN-CONTAINING PROTEIN"/>
    <property type="match status" value="1"/>
</dbReference>
<protein>
    <submittedName>
        <fullName evidence="1">NAD(FAD)-dependent dehydrogenase</fullName>
    </submittedName>
</protein>
<dbReference type="Pfam" id="PF07892">
    <property type="entry name" value="DUF1667"/>
    <property type="match status" value="1"/>
</dbReference>
<accession>A0A3N0AEC1</accession>
<evidence type="ECO:0000313" key="2">
    <source>
        <dbReference type="Proteomes" id="UP000267368"/>
    </source>
</evidence>
<dbReference type="PANTHER" id="PTHR39450">
    <property type="entry name" value="MOLYBDOPTERIN OXIDOREDUCTASE, 4FE-4S CLUSTER-BINDING SUBUNIT"/>
    <property type="match status" value="1"/>
</dbReference>
<dbReference type="OrthoDB" id="9811531at2"/>
<dbReference type="Proteomes" id="UP000267368">
    <property type="component" value="Unassembled WGS sequence"/>
</dbReference>
<dbReference type="InterPro" id="IPR012460">
    <property type="entry name" value="DUF1667"/>
</dbReference>
<name>A0A3N0AEC1_9ACTN</name>
<dbReference type="AlphaFoldDB" id="A0A3N0AEC1"/>
<proteinExistence type="predicted"/>
<sequence>MLSQSDEGLDTLGVVGYKCKRGKDYARQEATHPVRMVTASVPVEGRLSPVSVKTAQPVPKNKIMQVAAVLAAARVQPPVREGDVVVADICDTGIDAIATKTVL</sequence>
<dbReference type="SUPFAM" id="SSF160148">
    <property type="entry name" value="CPE0013-like"/>
    <property type="match status" value="1"/>
</dbReference>
<keyword evidence="2" id="KW-1185">Reference proteome</keyword>
<dbReference type="EMBL" id="QICB01000006">
    <property type="protein sequence ID" value="RNL19204.1"/>
    <property type="molecule type" value="Genomic_DNA"/>
</dbReference>
<gene>
    <name evidence="1" type="ORF">DMP07_07355</name>
</gene>
<evidence type="ECO:0000313" key="1">
    <source>
        <dbReference type="EMBL" id="RNL19204.1"/>
    </source>
</evidence>
<organism evidence="1 2">
    <name type="scientific">Slackia faecicanis</name>
    <dbReference type="NCBI Taxonomy" id="255723"/>
    <lineage>
        <taxon>Bacteria</taxon>
        <taxon>Bacillati</taxon>
        <taxon>Actinomycetota</taxon>
        <taxon>Coriobacteriia</taxon>
        <taxon>Eggerthellales</taxon>
        <taxon>Eggerthellaceae</taxon>
        <taxon>Slackia</taxon>
    </lineage>
</organism>
<dbReference type="Gene3D" id="3.10.530.10">
    <property type="entry name" value="CPE0013-like"/>
    <property type="match status" value="1"/>
</dbReference>
<reference evidence="2" key="1">
    <citation type="submission" date="2018-05" db="EMBL/GenBank/DDBJ databases">
        <title>Genome Sequencing of selected type strains of the family Eggerthellaceae.</title>
        <authorList>
            <person name="Danylec N."/>
            <person name="Stoll D.A."/>
            <person name="Doetsch A."/>
            <person name="Huch M."/>
        </authorList>
    </citation>
    <scope>NUCLEOTIDE SEQUENCE [LARGE SCALE GENOMIC DNA]</scope>
    <source>
        <strain evidence="2">DSM 17537</strain>
    </source>
</reference>
<comment type="caution">
    <text evidence="1">The sequence shown here is derived from an EMBL/GenBank/DDBJ whole genome shotgun (WGS) entry which is preliminary data.</text>
</comment>